<proteinExistence type="predicted"/>
<sequence length="425" mass="44648">MTLAPVARLVATMVLFLEQADEAQLDLDYAVKVAEYLCAPLRALSYLSGGALAAALDSVAEEVGGAAAALVRSLPVGFALYVGAGAAFPEPVEPIEADRARALAAEIDPLAAALARLVATYLLLLQGAAEEVVAPAALARAVWCLTEALWRLDRASLDRLIAAFAFVAPEFDAEAWQVTVIPTRYGLRATGADQRRDRGAGRGALTVAELARVYAAAYVFLEQTGEERLDLDVNVTLGEHIGHAIDHLELEQAPALIAAFAALADTLCVEEAAIVRGIAESHGLTDRHSVSARLTAGIAHQRATCDLAGISPIAAVAAHVVTVFTLLLERFGDEEIEPGVDDEGMRRLAATLHALPPPSLAELIAAFDVIAPDFTSDADAVRAIPRDFKLLEALAGAVPVVEAPATLRRARAGLPPRVSVPRLIG</sequence>
<evidence type="ECO:0000313" key="1">
    <source>
        <dbReference type="EMBL" id="MBW6533298.1"/>
    </source>
</evidence>
<dbReference type="EMBL" id="JAHXZN010000019">
    <property type="protein sequence ID" value="MBW6533298.1"/>
    <property type="molecule type" value="Genomic_DNA"/>
</dbReference>
<dbReference type="RefSeq" id="WP_219750817.1">
    <property type="nucleotide sequence ID" value="NZ_JAHXZN010000019.1"/>
</dbReference>
<name>A0ABS7BUM5_9SPHN</name>
<protein>
    <submittedName>
        <fullName evidence="1">Uncharacterized protein</fullName>
    </submittedName>
</protein>
<keyword evidence="2" id="KW-1185">Reference proteome</keyword>
<comment type="caution">
    <text evidence="1">The sequence shown here is derived from an EMBL/GenBank/DDBJ whole genome shotgun (WGS) entry which is preliminary data.</text>
</comment>
<reference evidence="1 2" key="1">
    <citation type="submission" date="2021-07" db="EMBL/GenBank/DDBJ databases">
        <title>Sphingomonas sp.</title>
        <authorList>
            <person name="Feng G."/>
            <person name="Li J."/>
            <person name="Pan M."/>
        </authorList>
    </citation>
    <scope>NUCLEOTIDE SEQUENCE [LARGE SCALE GENOMIC DNA]</scope>
    <source>
        <strain evidence="1 2">RRHST34</strain>
    </source>
</reference>
<accession>A0ABS7BUM5</accession>
<organism evidence="1 2">
    <name type="scientific">Sphingomonas citri</name>
    <dbReference type="NCBI Taxonomy" id="2862499"/>
    <lineage>
        <taxon>Bacteria</taxon>
        <taxon>Pseudomonadati</taxon>
        <taxon>Pseudomonadota</taxon>
        <taxon>Alphaproteobacteria</taxon>
        <taxon>Sphingomonadales</taxon>
        <taxon>Sphingomonadaceae</taxon>
        <taxon>Sphingomonas</taxon>
    </lineage>
</organism>
<gene>
    <name evidence="1" type="ORF">KZ820_21375</name>
</gene>
<dbReference type="Proteomes" id="UP000759103">
    <property type="component" value="Unassembled WGS sequence"/>
</dbReference>
<evidence type="ECO:0000313" key="2">
    <source>
        <dbReference type="Proteomes" id="UP000759103"/>
    </source>
</evidence>